<comment type="caution">
    <text evidence="1">The sequence shown here is derived from an EMBL/GenBank/DDBJ whole genome shotgun (WGS) entry which is preliminary data.</text>
</comment>
<proteinExistence type="predicted"/>
<dbReference type="AlphaFoldDB" id="A0AAN4Z2E7"/>
<sequence>AESIQTLPECVTKFFCYAFLSTGIDRISVGKRDIDEFEAMVKIHAYNEKRFYVVAKSFKDGITSIELSMKNHIFTCELKSMEGGKKNGVLTAFT</sequence>
<accession>A0AAN4Z2E7</accession>
<organism evidence="1 2">
    <name type="scientific">Pristionchus mayeri</name>
    <dbReference type="NCBI Taxonomy" id="1317129"/>
    <lineage>
        <taxon>Eukaryota</taxon>
        <taxon>Metazoa</taxon>
        <taxon>Ecdysozoa</taxon>
        <taxon>Nematoda</taxon>
        <taxon>Chromadorea</taxon>
        <taxon>Rhabditida</taxon>
        <taxon>Rhabditina</taxon>
        <taxon>Diplogasteromorpha</taxon>
        <taxon>Diplogasteroidea</taxon>
        <taxon>Neodiplogasteridae</taxon>
        <taxon>Pristionchus</taxon>
    </lineage>
</organism>
<dbReference type="EMBL" id="BTRK01000001">
    <property type="protein sequence ID" value="GMR32828.1"/>
    <property type="molecule type" value="Genomic_DNA"/>
</dbReference>
<gene>
    <name evidence="1" type="ORF">PMAYCL1PPCAC_03023</name>
</gene>
<dbReference type="Proteomes" id="UP001328107">
    <property type="component" value="Unassembled WGS sequence"/>
</dbReference>
<feature type="non-terminal residue" evidence="1">
    <location>
        <position position="1"/>
    </location>
</feature>
<evidence type="ECO:0000313" key="2">
    <source>
        <dbReference type="Proteomes" id="UP001328107"/>
    </source>
</evidence>
<keyword evidence="2" id="KW-1185">Reference proteome</keyword>
<name>A0AAN4Z2E7_9BILA</name>
<evidence type="ECO:0000313" key="1">
    <source>
        <dbReference type="EMBL" id="GMR32828.1"/>
    </source>
</evidence>
<protein>
    <submittedName>
        <fullName evidence="1">Uncharacterized protein</fullName>
    </submittedName>
</protein>
<feature type="non-terminal residue" evidence="1">
    <location>
        <position position="94"/>
    </location>
</feature>
<reference evidence="2" key="1">
    <citation type="submission" date="2022-10" db="EMBL/GenBank/DDBJ databases">
        <title>Genome assembly of Pristionchus species.</title>
        <authorList>
            <person name="Yoshida K."/>
            <person name="Sommer R.J."/>
        </authorList>
    </citation>
    <scope>NUCLEOTIDE SEQUENCE [LARGE SCALE GENOMIC DNA]</scope>
    <source>
        <strain evidence="2">RS5460</strain>
    </source>
</reference>